<keyword evidence="1" id="KW-0732">Signal</keyword>
<dbReference type="Proteomes" id="UP000788426">
    <property type="component" value="Unassembled WGS sequence"/>
</dbReference>
<gene>
    <name evidence="2" type="ORF">KZO38_10205</name>
</gene>
<feature type="chain" id="PRO_5046977226" evidence="1">
    <location>
        <begin position="20"/>
        <end position="439"/>
    </location>
</feature>
<sequence length="439" mass="48821">MKKLHIYLLLPLLSLLLNACLKDNTEAFSTSTALRLDEAAKQSKELLESSETGWILNYYTGRDYSNAGRTLLLKFKDGKATIMGDLTGPEVTSKSDYDVVKDQGVVLTFNTNNEVLHSLTQAALREPEGKQGDYEFLILKQTQDSIYLRGKRWHNNMVLTKLPKDTNWEEYMTEALTVKESLAVNTFKFILGNDTISEGTIDPNSTRLNAQINGTTYDMPFTFTNKGIHLQRPLVVNGVSYSDLTWNAETNALENGNFKAALFIPKGFKPIDFWYGTWTVAFTNTTRVRMNITLTLKPGDGKQYLNGTLDVTVRNGRQSSTTHYPMTLGYNPANGGIYLGAQSVTDPTGKFAGGIRLLPLVINGDKADLVDDGVLTYIWNEDSETAVLTDTGEGSRTVDSFVGFGLGDNLQLILDEHNEPARAFYVPKAVELRNHKPLN</sequence>
<dbReference type="RefSeq" id="WP_219482395.1">
    <property type="nucleotide sequence ID" value="NZ_CAUTHS010000005.1"/>
</dbReference>
<comment type="caution">
    <text evidence="2">The sequence shown here is derived from an EMBL/GenBank/DDBJ whole genome shotgun (WGS) entry which is preliminary data.</text>
</comment>
<evidence type="ECO:0000256" key="1">
    <source>
        <dbReference type="SAM" id="SignalP"/>
    </source>
</evidence>
<evidence type="ECO:0000313" key="2">
    <source>
        <dbReference type="EMBL" id="MBW4770122.1"/>
    </source>
</evidence>
<evidence type="ECO:0000313" key="3">
    <source>
        <dbReference type="Proteomes" id="UP000788426"/>
    </source>
</evidence>
<dbReference type="EMBL" id="JAHXCT010000009">
    <property type="protein sequence ID" value="MBW4770122.1"/>
    <property type="molecule type" value="Genomic_DNA"/>
</dbReference>
<dbReference type="InterPro" id="IPR025396">
    <property type="entry name" value="DUF4302"/>
</dbReference>
<keyword evidence="3" id="KW-1185">Reference proteome</keyword>
<name>A0ABS6YFT6_9BACT</name>
<organism evidence="2 3">
    <name type="scientific">Hoylesella nanceiensis</name>
    <dbReference type="NCBI Taxonomy" id="425941"/>
    <lineage>
        <taxon>Bacteria</taxon>
        <taxon>Pseudomonadati</taxon>
        <taxon>Bacteroidota</taxon>
        <taxon>Bacteroidia</taxon>
        <taxon>Bacteroidales</taxon>
        <taxon>Prevotellaceae</taxon>
        <taxon>Hoylesella</taxon>
    </lineage>
</organism>
<accession>A0ABS6YFT6</accession>
<feature type="signal peptide" evidence="1">
    <location>
        <begin position="1"/>
        <end position="19"/>
    </location>
</feature>
<proteinExistence type="predicted"/>
<reference evidence="2 3" key="1">
    <citation type="submission" date="2021-07" db="EMBL/GenBank/DDBJ databases">
        <title>Genomic diversity and antimicrobial resistance of Prevotella spp. isolated from chronic lung disease airways.</title>
        <authorList>
            <person name="Webb K.A."/>
            <person name="Olagoke O.S."/>
            <person name="Baird T."/>
            <person name="Neill J."/>
            <person name="Pham A."/>
            <person name="Wells T.J."/>
            <person name="Ramsay K.A."/>
            <person name="Bell S.C."/>
            <person name="Sarovich D.S."/>
            <person name="Price E.P."/>
        </authorList>
    </citation>
    <scope>NUCLEOTIDE SEQUENCE [LARGE SCALE GENOMIC DNA]</scope>
    <source>
        <strain evidence="2 3">SCHI0011.S.12</strain>
    </source>
</reference>
<dbReference type="Pfam" id="PF14135">
    <property type="entry name" value="DUF4302"/>
    <property type="match status" value="1"/>
</dbReference>
<protein>
    <submittedName>
        <fullName evidence="2">DUF4302 domain-containing protein</fullName>
    </submittedName>
</protein>